<dbReference type="PANTHER" id="PTHR37490">
    <property type="entry name" value="EXPRESSED PROTEIN"/>
    <property type="match status" value="1"/>
</dbReference>
<protein>
    <submittedName>
        <fullName evidence="1">Uncharacterized protein</fullName>
    </submittedName>
</protein>
<reference evidence="1" key="1">
    <citation type="journal article" date="2020" name="Nature">
        <title>Giant virus diversity and host interactions through global metagenomics.</title>
        <authorList>
            <person name="Schulz F."/>
            <person name="Roux S."/>
            <person name="Paez-Espino D."/>
            <person name="Jungbluth S."/>
            <person name="Walsh D.A."/>
            <person name="Denef V.J."/>
            <person name="McMahon K.D."/>
            <person name="Konstantinidis K.T."/>
            <person name="Eloe-Fadrosh E.A."/>
            <person name="Kyrpides N.C."/>
            <person name="Woyke T."/>
        </authorList>
    </citation>
    <scope>NUCLEOTIDE SEQUENCE</scope>
    <source>
        <strain evidence="1">GVMAG-S-3300013094-109</strain>
    </source>
</reference>
<organism evidence="1">
    <name type="scientific">viral metagenome</name>
    <dbReference type="NCBI Taxonomy" id="1070528"/>
    <lineage>
        <taxon>unclassified sequences</taxon>
        <taxon>metagenomes</taxon>
        <taxon>organismal metagenomes</taxon>
    </lineage>
</organism>
<dbReference type="Pfam" id="PF09612">
    <property type="entry name" value="HtrL_YibB"/>
    <property type="match status" value="1"/>
</dbReference>
<dbReference type="PANTHER" id="PTHR37490:SF2">
    <property type="match status" value="1"/>
</dbReference>
<accession>A0A6C0KXX8</accession>
<sequence>MSKFIFQFKYKIIILYMDANEIIFVTAFKDINRTNWEHYNRSTESYINYFYTLANNIKYKLIVYLEDDIKNIVVKNKTFNENIIFEDLNNVNTFLNKYLENDKKIIESEIYKNKVPDYRKKSPEHLYSDYNLINHSKINFIRDTKEKNPNYLFYAWIDFGRMNESIDNIPIDINISLIPKNKITYHFVNNPPFNKIDEEEMLKSHAVYLLGSSFIVPNNLVEKFECLFENKIIEWQEKNITDDDQNLVLQLYFDNPELFYGIKNEKWYNMYSNLRNKTYNIVLSRWKKDTEWVYRMKNNNTNIMIYDKENSNNPYNIPVNRGREASVYLKYIIDHFECLSEYTFFIHDEEYSWHHEGSIIDRFKEAIDSKELYYNINNFILQDFNENNTESEKERLEWYEKYIENYIPYNLLPKKNWVNGEHKGCAQFLVHKSLIINFPKKFYEDLYEWVINFRDSWLAGIFLEFSWHLFWDIYPKHIKPLLVENCKNV</sequence>
<name>A0A6C0KXX8_9ZZZZ</name>
<dbReference type="Pfam" id="PF11913">
    <property type="entry name" value="DUF3431"/>
    <property type="match status" value="1"/>
</dbReference>
<proteinExistence type="predicted"/>
<dbReference type="InterPro" id="IPR021838">
    <property type="entry name" value="DUF3431"/>
</dbReference>
<evidence type="ECO:0000313" key="1">
    <source>
        <dbReference type="EMBL" id="QHU21354.1"/>
    </source>
</evidence>
<dbReference type="InterPro" id="IPR011735">
    <property type="entry name" value="WlaTC/HtrL_glycosyltransf"/>
</dbReference>
<dbReference type="EMBL" id="MN740989">
    <property type="protein sequence ID" value="QHU21354.1"/>
    <property type="molecule type" value="Genomic_DNA"/>
</dbReference>
<dbReference type="AlphaFoldDB" id="A0A6C0KXX8"/>